<dbReference type="RefSeq" id="WP_130038392.1">
    <property type="nucleotide sequence ID" value="NZ_JACCEV010000001.1"/>
</dbReference>
<dbReference type="Gene3D" id="3.30.450.40">
    <property type="match status" value="1"/>
</dbReference>
<evidence type="ECO:0000259" key="4">
    <source>
        <dbReference type="PROSITE" id="PS51077"/>
    </source>
</evidence>
<dbReference type="GO" id="GO:0003677">
    <property type="term" value="F:DNA binding"/>
    <property type="evidence" value="ECO:0007669"/>
    <property type="project" value="UniProtKB-KW"/>
</dbReference>
<sequence length="251" mass="27416">MRGTQTVSRALGLLHLVSRAHPEGIGIGELATLAQLDRATAYRLVSSLVEFGLVERDDARMYRLGVEAMQLGLAAMRSAPIVDRIKPVMKRLARRTEDTIFLVVRNGDYGHCLHCEEGSYPVKALVLRVGGMRVLGIGSAGSTLLAAQTDDEVEAVYKRHINEFQPSVLSLADLKRLIADTRRRGYANTADLVTEGVSGVGMRFELPTGTQAAVSVAAIRSRMPPERKAWIAELIAEELQVDGLEPSFRAH</sequence>
<keyword evidence="2" id="KW-0238">DNA-binding</keyword>
<feature type="domain" description="IclR-ED" evidence="5">
    <location>
        <begin position="67"/>
        <end position="251"/>
    </location>
</feature>
<proteinExistence type="predicted"/>
<dbReference type="SMART" id="SM00346">
    <property type="entry name" value="HTH_ICLR"/>
    <property type="match status" value="1"/>
</dbReference>
<keyword evidence="3" id="KW-0804">Transcription</keyword>
<evidence type="ECO:0000259" key="5">
    <source>
        <dbReference type="PROSITE" id="PS51078"/>
    </source>
</evidence>
<dbReference type="InterPro" id="IPR036388">
    <property type="entry name" value="WH-like_DNA-bd_sf"/>
</dbReference>
<dbReference type="PANTHER" id="PTHR30136">
    <property type="entry name" value="HELIX-TURN-HELIX TRANSCRIPTIONAL REGULATOR, ICLR FAMILY"/>
    <property type="match status" value="1"/>
</dbReference>
<evidence type="ECO:0000256" key="2">
    <source>
        <dbReference type="ARBA" id="ARBA00023125"/>
    </source>
</evidence>
<dbReference type="InterPro" id="IPR005471">
    <property type="entry name" value="Tscrpt_reg_IclR_N"/>
</dbReference>
<dbReference type="PROSITE" id="PS51077">
    <property type="entry name" value="HTH_ICLR"/>
    <property type="match status" value="1"/>
</dbReference>
<protein>
    <submittedName>
        <fullName evidence="6">IclR family transcriptional regulator</fullName>
    </submittedName>
</protein>
<dbReference type="AlphaFoldDB" id="A0A853GN59"/>
<keyword evidence="1" id="KW-0805">Transcription regulation</keyword>
<dbReference type="EMBL" id="JACCEV010000001">
    <property type="protein sequence ID" value="NYT84438.1"/>
    <property type="molecule type" value="Genomic_DNA"/>
</dbReference>
<keyword evidence="7" id="KW-1185">Reference proteome</keyword>
<evidence type="ECO:0000256" key="3">
    <source>
        <dbReference type="ARBA" id="ARBA00023163"/>
    </source>
</evidence>
<dbReference type="SUPFAM" id="SSF55781">
    <property type="entry name" value="GAF domain-like"/>
    <property type="match status" value="1"/>
</dbReference>
<dbReference type="Proteomes" id="UP000554144">
    <property type="component" value="Unassembled WGS sequence"/>
</dbReference>
<dbReference type="PROSITE" id="PS51078">
    <property type="entry name" value="ICLR_ED"/>
    <property type="match status" value="1"/>
</dbReference>
<name>A0A853GN59_9BURK</name>
<dbReference type="Pfam" id="PF01614">
    <property type="entry name" value="IclR_C"/>
    <property type="match status" value="1"/>
</dbReference>
<dbReference type="InterPro" id="IPR014757">
    <property type="entry name" value="Tscrpt_reg_IclR_C"/>
</dbReference>
<evidence type="ECO:0000313" key="7">
    <source>
        <dbReference type="Proteomes" id="UP000554144"/>
    </source>
</evidence>
<dbReference type="PANTHER" id="PTHR30136:SF39">
    <property type="entry name" value="TRANSCRIPTIONAL REGULATORY PROTEIN"/>
    <property type="match status" value="1"/>
</dbReference>
<dbReference type="GO" id="GO:0003700">
    <property type="term" value="F:DNA-binding transcription factor activity"/>
    <property type="evidence" value="ECO:0007669"/>
    <property type="project" value="TreeGrafter"/>
</dbReference>
<accession>A0A853GN59</accession>
<dbReference type="InterPro" id="IPR029016">
    <property type="entry name" value="GAF-like_dom_sf"/>
</dbReference>
<gene>
    <name evidence="6" type="ORF">H0A62_02375</name>
</gene>
<feature type="domain" description="HTH iclR-type" evidence="4">
    <location>
        <begin position="4"/>
        <end position="66"/>
    </location>
</feature>
<organism evidence="6 7">
    <name type="scientific">Pollutimonas harenae</name>
    <dbReference type="NCBI Taxonomy" id="657015"/>
    <lineage>
        <taxon>Bacteria</taxon>
        <taxon>Pseudomonadati</taxon>
        <taxon>Pseudomonadota</taxon>
        <taxon>Betaproteobacteria</taxon>
        <taxon>Burkholderiales</taxon>
        <taxon>Alcaligenaceae</taxon>
        <taxon>Pollutimonas</taxon>
    </lineage>
</organism>
<evidence type="ECO:0000256" key="1">
    <source>
        <dbReference type="ARBA" id="ARBA00023015"/>
    </source>
</evidence>
<dbReference type="InterPro" id="IPR050707">
    <property type="entry name" value="HTH_MetabolicPath_Reg"/>
</dbReference>
<dbReference type="Gene3D" id="1.10.10.10">
    <property type="entry name" value="Winged helix-like DNA-binding domain superfamily/Winged helix DNA-binding domain"/>
    <property type="match status" value="1"/>
</dbReference>
<evidence type="ECO:0000313" key="6">
    <source>
        <dbReference type="EMBL" id="NYT84438.1"/>
    </source>
</evidence>
<dbReference type="GO" id="GO:0045892">
    <property type="term" value="P:negative regulation of DNA-templated transcription"/>
    <property type="evidence" value="ECO:0007669"/>
    <property type="project" value="TreeGrafter"/>
</dbReference>
<dbReference type="InterPro" id="IPR036390">
    <property type="entry name" value="WH_DNA-bd_sf"/>
</dbReference>
<reference evidence="6 7" key="1">
    <citation type="submission" date="2020-07" db="EMBL/GenBank/DDBJ databases">
        <title>Taxonomic revisions and descriptions of new bacterial species based on genomic comparisons in the high-G+C-content subgroup of the family Alcaligenaceae.</title>
        <authorList>
            <person name="Szabo A."/>
            <person name="Felfoldi T."/>
        </authorList>
    </citation>
    <scope>NUCLEOTIDE SEQUENCE [LARGE SCALE GENOMIC DNA]</scope>
    <source>
        <strain evidence="6 7">DSM 25667</strain>
    </source>
</reference>
<dbReference type="SUPFAM" id="SSF46785">
    <property type="entry name" value="Winged helix' DNA-binding domain"/>
    <property type="match status" value="1"/>
</dbReference>
<dbReference type="OrthoDB" id="9807558at2"/>
<comment type="caution">
    <text evidence="6">The sequence shown here is derived from an EMBL/GenBank/DDBJ whole genome shotgun (WGS) entry which is preliminary data.</text>
</comment>
<dbReference type="Pfam" id="PF09339">
    <property type="entry name" value="HTH_IclR"/>
    <property type="match status" value="1"/>
</dbReference>